<dbReference type="InterPro" id="IPR036709">
    <property type="entry name" value="Autotransporte_beta_dom_sf"/>
</dbReference>
<evidence type="ECO:0000313" key="4">
    <source>
        <dbReference type="EMBL" id="QPR05126.1"/>
    </source>
</evidence>
<dbReference type="NCBIfam" id="TIGR04393">
    <property type="entry name" value="rpt_T5SS_PEPC"/>
    <property type="match status" value="5"/>
</dbReference>
<dbReference type="EMBL" id="UFYN01000008">
    <property type="protein sequence ID" value="STE75836.1"/>
    <property type="molecule type" value="Genomic_DNA"/>
</dbReference>
<name>A0A376K0R4_ECOLX</name>
<dbReference type="InterPro" id="IPR011050">
    <property type="entry name" value="Pectin_lyase_fold/virulence"/>
</dbReference>
<keyword evidence="5" id="KW-0449">Lipoprotein</keyword>
<feature type="domain" description="Autotransporter" evidence="3">
    <location>
        <begin position="1206"/>
        <end position="1494"/>
    </location>
</feature>
<dbReference type="EMBL" id="CP065611">
    <property type="protein sequence ID" value="QPR05126.1"/>
    <property type="molecule type" value="Genomic_DNA"/>
</dbReference>
<sequence>MNRIYRVIWNCTLQVFQACSELTRRVGKTSTVNLRKSSGLTTKFSRLTLGVLLALSGSASGASLEVDNGQITNIDTDVAYDAYLVGWYGTGVLNILADGNASLTTITTSVIGANEDSEGTVNVLGGTWRLYDSGNNARPLNVGQSGTGTLNIKQKGHVDGGYLRLGSSTGGVGTVNVEGEDSVLTTELFEIGSYGTGSLNITDKGYVTSSIVAILGYQANSNGKVIVEKGGEWLIKNNDSSIEFQIGNQGAGEATIREGGLITAENTIIGGNATGFGTLNVQDQDSVITVRRLYNGYFGNGTVNISNNGLINNKEYSLVGVQDGSHGVVNVTDKGHWNFLGTGEAFRYIYIGDAGDGELNVSSEGKVDSGIITAGMKETGTGNITVKDKNSVITNLGTNLGYDGHGEMNISNEGLVVSNGGSSLGYGETGVGNVSITTGGMWEVNKNVYTTIGVAGVGNLNISDGGKFVSQNITFLGDKASGIGTLNLMDATSSFDTVGINVGNFGSGIVNVSNGATLNSTGYGFIGGNASGKGIVNISTDSLWNLKTSSTNAQLLQVGVLGAGDYTWKGRNYQVNGTGDVLIDVPKPWNDPMANNPLTTLNLLEHDDSHVGVQLVKAQTVIGSGGSLTLRDLQGDEVEADKTLHIAQNGTVVAEGDYGFRLTTAPGDGLYVNYGLKALNIHGGQKLTLAEHGGAYGATADMSAKIGGEGDLAINTVRQVSLSNGQNDYQGATYVQMGTLRTDADGALGNTRELNISNAAIVDLNGSTQTVETFTGQMGSTVLFKEGALTVNKGGISQGELTGGGNLNVTGGTLAIEGLNARYNALTSISPNAEVSLDNTQGLGRGNIANNGLLTLKNVTGELRNSISGKGIVSATARTDVELDGDNSRFVGQFNIDTGSALSVNEQKNLGDASVINNGLLTISTERSWAMTHSISGSGDVTKLGTGILTLNNDSAAYQGTTDIVGGEIAFGSDSAINMASQHINIHNSGVMSGNVTTAGDMNVMPGGALRVAKTTIGGNLENGGTVQMNSEGGKPGNVLTVNGNYTGNNGLMTFNATLGGDNSPTDKMNVKGDTQGNTRVRVDNIGGVGAQTVNGIELIEVGGNSAGNFALTTGTVEAGAYVYTLAKGKGNDEKNWYLTSKWDGVTPADTPDPINNPPVVDPEGPSVYRPEAGSYISNIAAANSLFSHRLHDRLGEPQYTDSLHSQGSASSMWMRHVGGHERSRAGDGQLNTQANRYVLQLGGDLAQWSSNAQDRWHLGVMAGYANQHSNTQSNRVGYKSDGRISGYSAGLYATWYQNDANKTGAYVDSWALYNWFDNSVSSDNRSADDYDSRGVTASVEGGYTFEAGTFSGSEGTLNTWYVQPQAQITWMGVKDSDHTRKDGTRIETEGDGNVQTRLGVKTYLNSHHQRDDGKQREFQPYIEANWINNSKVYAVKMNGQTVGREGARNLGEVRTGVEAKVNNNLSLWGNVGVQLGDKGYSDTQGMLGVKYSW</sequence>
<dbReference type="InterPro" id="IPR012332">
    <property type="entry name" value="Autotransporter_pectin_lyase_C"/>
</dbReference>
<dbReference type="InterPro" id="IPR024973">
    <property type="entry name" value="ESPR"/>
</dbReference>
<accession>A0A376K0R4</accession>
<gene>
    <name evidence="5" type="primary">icsA_4</name>
    <name evidence="4" type="ORF">I6H02_01105</name>
    <name evidence="5" type="ORF">NCTC11181_05018</name>
</gene>
<reference evidence="4 7" key="2">
    <citation type="submission" date="2020-12" db="EMBL/GenBank/DDBJ databases">
        <title>FDA dAtabase for Regulatory Grade micrObial Sequences (FDA-ARGOS): Supporting development and validation of Infectious Disease Dx tests.</title>
        <authorList>
            <person name="Sproer C."/>
            <person name="Gronow S."/>
            <person name="Severitt S."/>
            <person name="Schroder I."/>
            <person name="Tallon L."/>
            <person name="Sadzewicz L."/>
            <person name="Zhao X."/>
            <person name="Boylan J."/>
            <person name="Ott S."/>
            <person name="Bowen H."/>
            <person name="Vavikolanu K."/>
            <person name="Mehta A."/>
            <person name="Aluvathingal J."/>
            <person name="Nadendla S."/>
            <person name="Lowell S."/>
            <person name="Myers T."/>
            <person name="Yan Y."/>
            <person name="Sichtig H."/>
        </authorList>
    </citation>
    <scope>NUCLEOTIDE SEQUENCE [LARGE SCALE GENOMIC DNA]</scope>
    <source>
        <strain evidence="4 7">FDAARGOS_945</strain>
    </source>
</reference>
<dbReference type="NCBIfam" id="TIGR02601">
    <property type="entry name" value="autotrns_rpt"/>
    <property type="match status" value="1"/>
</dbReference>
<keyword evidence="2" id="KW-0843">Virulence</keyword>
<dbReference type="Pfam" id="PF13018">
    <property type="entry name" value="ESPR"/>
    <property type="match status" value="1"/>
</dbReference>
<evidence type="ECO:0000313" key="5">
    <source>
        <dbReference type="EMBL" id="STE75836.1"/>
    </source>
</evidence>
<dbReference type="InterPro" id="IPR013425">
    <property type="entry name" value="Autotrns_rpt"/>
</dbReference>
<proteinExistence type="predicted"/>
<dbReference type="InterPro" id="IPR051551">
    <property type="entry name" value="Autotransporter_adhesion"/>
</dbReference>
<dbReference type="SUPFAM" id="SSF51126">
    <property type="entry name" value="Pectin lyase-like"/>
    <property type="match status" value="1"/>
</dbReference>
<dbReference type="InterPro" id="IPR030895">
    <property type="entry name" value="T5SS_PEPC_rpt"/>
</dbReference>
<reference evidence="5 6" key="1">
    <citation type="submission" date="2018-06" db="EMBL/GenBank/DDBJ databases">
        <authorList>
            <consortium name="Pathogen Informatics"/>
            <person name="Doyle S."/>
        </authorList>
    </citation>
    <scope>NUCLEOTIDE SEQUENCE [LARGE SCALE GENOMIC DNA]</scope>
    <source>
        <strain evidence="5 6">NCTC11181</strain>
    </source>
</reference>
<dbReference type="Gene3D" id="2.40.128.130">
    <property type="entry name" value="Autotransporter beta-domain"/>
    <property type="match status" value="1"/>
</dbReference>
<dbReference type="InterPro" id="IPR005546">
    <property type="entry name" value="Autotransporte_beta"/>
</dbReference>
<evidence type="ECO:0000259" key="3">
    <source>
        <dbReference type="PROSITE" id="PS51208"/>
    </source>
</evidence>
<dbReference type="SUPFAM" id="SSF103515">
    <property type="entry name" value="Autotransporter"/>
    <property type="match status" value="1"/>
</dbReference>
<keyword evidence="1" id="KW-0732">Signal</keyword>
<dbReference type="PANTHER" id="PTHR35037">
    <property type="entry name" value="C-TERMINAL REGION OF AIDA-LIKE PROTEIN"/>
    <property type="match status" value="1"/>
</dbReference>
<evidence type="ECO:0000256" key="2">
    <source>
        <dbReference type="ARBA" id="ARBA00023026"/>
    </source>
</evidence>
<dbReference type="InterPro" id="IPR043990">
    <property type="entry name" value="AC_1"/>
</dbReference>
<dbReference type="Proteomes" id="UP000254219">
    <property type="component" value="Unassembled WGS sequence"/>
</dbReference>
<evidence type="ECO:0000256" key="1">
    <source>
        <dbReference type="ARBA" id="ARBA00022729"/>
    </source>
</evidence>
<dbReference type="PANTHER" id="PTHR35037:SF3">
    <property type="entry name" value="C-TERMINAL REGION OF AIDA-LIKE PROTEIN"/>
    <property type="match status" value="1"/>
</dbReference>
<dbReference type="SMART" id="SM00869">
    <property type="entry name" value="Autotransporter"/>
    <property type="match status" value="1"/>
</dbReference>
<dbReference type="Gene3D" id="2.160.20.20">
    <property type="match status" value="1"/>
</dbReference>
<dbReference type="PROSITE" id="PS51208">
    <property type="entry name" value="AUTOTRANSPORTER"/>
    <property type="match status" value="1"/>
</dbReference>
<organism evidence="5 6">
    <name type="scientific">Escherichia coli</name>
    <dbReference type="NCBI Taxonomy" id="562"/>
    <lineage>
        <taxon>Bacteria</taxon>
        <taxon>Pseudomonadati</taxon>
        <taxon>Pseudomonadota</taxon>
        <taxon>Gammaproteobacteria</taxon>
        <taxon>Enterobacterales</taxon>
        <taxon>Enterobacteriaceae</taxon>
        <taxon>Escherichia</taxon>
    </lineage>
</organism>
<dbReference type="InterPro" id="IPR006315">
    <property type="entry name" value="OM_autotransptr_brl_dom"/>
</dbReference>
<dbReference type="GO" id="GO:0019867">
    <property type="term" value="C:outer membrane"/>
    <property type="evidence" value="ECO:0007669"/>
    <property type="project" value="InterPro"/>
</dbReference>
<dbReference type="Pfam" id="PF18883">
    <property type="entry name" value="AC_1"/>
    <property type="match status" value="1"/>
</dbReference>
<dbReference type="NCBIfam" id="TIGR01414">
    <property type="entry name" value="autotrans_barl"/>
    <property type="match status" value="1"/>
</dbReference>
<protein>
    <submittedName>
        <fullName evidence="4">Autotransporter outer membrane beta-barrel domain-containing protein</fullName>
    </submittedName>
    <submittedName>
        <fullName evidence="5">Lipoprotein/autotransporter domain-containing protein</fullName>
    </submittedName>
</protein>
<dbReference type="Proteomes" id="UP000594864">
    <property type="component" value="Chromosome"/>
</dbReference>
<dbReference type="CDD" id="cd01344">
    <property type="entry name" value="PL2_Passenger_AT"/>
    <property type="match status" value="1"/>
</dbReference>
<evidence type="ECO:0000313" key="6">
    <source>
        <dbReference type="Proteomes" id="UP000254219"/>
    </source>
</evidence>
<dbReference type="Pfam" id="PF03797">
    <property type="entry name" value="Autotransporter"/>
    <property type="match status" value="1"/>
</dbReference>
<evidence type="ECO:0000313" key="7">
    <source>
        <dbReference type="Proteomes" id="UP000594864"/>
    </source>
</evidence>
<dbReference type="PROSITE" id="PS51257">
    <property type="entry name" value="PROKAR_LIPOPROTEIN"/>
    <property type="match status" value="1"/>
</dbReference>